<evidence type="ECO:0000256" key="1">
    <source>
        <dbReference type="SAM" id="Phobius"/>
    </source>
</evidence>
<reference evidence="2" key="1">
    <citation type="submission" date="2024-04" db="EMBL/GenBank/DDBJ databases">
        <authorList>
            <consortium name="Molecular Ecology Group"/>
        </authorList>
    </citation>
    <scope>NUCLEOTIDE SEQUENCE</scope>
</reference>
<dbReference type="EMBL" id="OZ034826">
    <property type="protein sequence ID" value="CAL1681861.1"/>
    <property type="molecule type" value="Genomic_DNA"/>
</dbReference>
<sequence length="64" mass="7284">MSYDCCGDGRMVGDSFAAGLRNALRFVQEDLHNLLVDSRHHSWTLLSVIAVISLLLLRRWVIRS</sequence>
<evidence type="ECO:0000313" key="3">
    <source>
        <dbReference type="Proteomes" id="UP001497644"/>
    </source>
</evidence>
<protein>
    <submittedName>
        <fullName evidence="2">Uncharacterized protein</fullName>
    </submittedName>
</protein>
<keyword evidence="3" id="KW-1185">Reference proteome</keyword>
<feature type="transmembrane region" description="Helical" evidence="1">
    <location>
        <begin position="43"/>
        <end position="61"/>
    </location>
</feature>
<organism evidence="2 3">
    <name type="scientific">Lasius platythorax</name>
    <dbReference type="NCBI Taxonomy" id="488582"/>
    <lineage>
        <taxon>Eukaryota</taxon>
        <taxon>Metazoa</taxon>
        <taxon>Ecdysozoa</taxon>
        <taxon>Arthropoda</taxon>
        <taxon>Hexapoda</taxon>
        <taxon>Insecta</taxon>
        <taxon>Pterygota</taxon>
        <taxon>Neoptera</taxon>
        <taxon>Endopterygota</taxon>
        <taxon>Hymenoptera</taxon>
        <taxon>Apocrita</taxon>
        <taxon>Aculeata</taxon>
        <taxon>Formicoidea</taxon>
        <taxon>Formicidae</taxon>
        <taxon>Formicinae</taxon>
        <taxon>Lasius</taxon>
        <taxon>Lasius</taxon>
    </lineage>
</organism>
<dbReference type="Proteomes" id="UP001497644">
    <property type="component" value="Chromosome 3"/>
</dbReference>
<dbReference type="AlphaFoldDB" id="A0AAV2NN60"/>
<proteinExistence type="predicted"/>
<gene>
    <name evidence="2" type="ORF">LPLAT_LOCUS7792</name>
</gene>
<accession>A0AAV2NN60</accession>
<keyword evidence="1" id="KW-0472">Membrane</keyword>
<name>A0AAV2NN60_9HYME</name>
<evidence type="ECO:0000313" key="2">
    <source>
        <dbReference type="EMBL" id="CAL1681861.1"/>
    </source>
</evidence>
<keyword evidence="1" id="KW-0812">Transmembrane</keyword>
<keyword evidence="1" id="KW-1133">Transmembrane helix</keyword>